<evidence type="ECO:0000256" key="4">
    <source>
        <dbReference type="ARBA" id="ARBA00023242"/>
    </source>
</evidence>
<comment type="subcellular location">
    <subcellularLocation>
        <location evidence="1">Nucleus</location>
    </subcellularLocation>
</comment>
<evidence type="ECO:0000256" key="2">
    <source>
        <dbReference type="ARBA" id="ARBA00009953"/>
    </source>
</evidence>
<dbReference type="Pfam" id="PF08621">
    <property type="entry name" value="RPAP1_N"/>
    <property type="match status" value="1"/>
</dbReference>
<evidence type="ECO:0000256" key="3">
    <source>
        <dbReference type="ARBA" id="ARBA00023163"/>
    </source>
</evidence>
<evidence type="ECO:0000256" key="1">
    <source>
        <dbReference type="ARBA" id="ARBA00004123"/>
    </source>
</evidence>
<dbReference type="InterPro" id="IPR055326">
    <property type="entry name" value="MINIYO"/>
</dbReference>
<accession>A0ABD3B7Q0</accession>
<comment type="similarity">
    <text evidence="2">Belongs to the RPAP1 family.</text>
</comment>
<name>A0ABD3B7Q0_9GENT</name>
<dbReference type="InterPro" id="IPR013929">
    <property type="entry name" value="RPAP1_C"/>
</dbReference>
<evidence type="ECO:0008006" key="11">
    <source>
        <dbReference type="Google" id="ProtNLM"/>
    </source>
</evidence>
<protein>
    <recommendedName>
        <fullName evidence="11">Transcriptional elongation regulator MINIYO</fullName>
    </recommendedName>
</protein>
<dbReference type="Pfam" id="PF25766">
    <property type="entry name" value="TPR_RPAP1"/>
    <property type="match status" value="1"/>
</dbReference>
<keyword evidence="4" id="KW-0539">Nucleus</keyword>
<gene>
    <name evidence="9" type="ORF">ACH5RR_002485</name>
</gene>
<feature type="domain" description="RPAP1/MINIYO-like TPR repeats" evidence="8">
    <location>
        <begin position="1359"/>
        <end position="1476"/>
    </location>
</feature>
<dbReference type="PANTHER" id="PTHR47605:SF2">
    <property type="entry name" value="TRANSCRIPTIONAL ELONGATION REGULATOR MINIYO"/>
    <property type="match status" value="1"/>
</dbReference>
<reference evidence="9 10" key="1">
    <citation type="submission" date="2024-11" db="EMBL/GenBank/DDBJ databases">
        <title>A near-complete genome assembly of Cinchona calisaya.</title>
        <authorList>
            <person name="Lian D.C."/>
            <person name="Zhao X.W."/>
            <person name="Wei L."/>
        </authorList>
    </citation>
    <scope>NUCLEOTIDE SEQUENCE [LARGE SCALE GENOMIC DNA]</scope>
    <source>
        <tissue evidence="9">Nenye</tissue>
    </source>
</reference>
<dbReference type="EMBL" id="JBJUIK010000001">
    <property type="protein sequence ID" value="KAL3539119.1"/>
    <property type="molecule type" value="Genomic_DNA"/>
</dbReference>
<proteinExistence type="inferred from homology"/>
<keyword evidence="3" id="KW-0804">Transcription</keyword>
<dbReference type="InterPro" id="IPR057989">
    <property type="entry name" value="TPR_RPAP1/MINIYO-like"/>
</dbReference>
<feature type="region of interest" description="Disordered" evidence="5">
    <location>
        <begin position="142"/>
        <end position="165"/>
    </location>
</feature>
<evidence type="ECO:0000259" key="8">
    <source>
        <dbReference type="Pfam" id="PF25766"/>
    </source>
</evidence>
<comment type="caution">
    <text evidence="9">The sequence shown here is derived from an EMBL/GenBank/DDBJ whole genome shotgun (WGS) entry which is preliminary data.</text>
</comment>
<keyword evidence="10" id="KW-1185">Reference proteome</keyword>
<feature type="domain" description="RPAP1 N-terminal" evidence="7">
    <location>
        <begin position="246"/>
        <end position="289"/>
    </location>
</feature>
<evidence type="ECO:0000256" key="5">
    <source>
        <dbReference type="SAM" id="MobiDB-lite"/>
    </source>
</evidence>
<dbReference type="Proteomes" id="UP001630127">
    <property type="component" value="Unassembled WGS sequence"/>
</dbReference>
<evidence type="ECO:0000259" key="7">
    <source>
        <dbReference type="Pfam" id="PF08621"/>
    </source>
</evidence>
<evidence type="ECO:0000313" key="10">
    <source>
        <dbReference type="Proteomes" id="UP001630127"/>
    </source>
</evidence>
<organism evidence="9 10">
    <name type="scientific">Cinchona calisaya</name>
    <dbReference type="NCBI Taxonomy" id="153742"/>
    <lineage>
        <taxon>Eukaryota</taxon>
        <taxon>Viridiplantae</taxon>
        <taxon>Streptophyta</taxon>
        <taxon>Embryophyta</taxon>
        <taxon>Tracheophyta</taxon>
        <taxon>Spermatophyta</taxon>
        <taxon>Magnoliopsida</taxon>
        <taxon>eudicotyledons</taxon>
        <taxon>Gunneridae</taxon>
        <taxon>Pentapetalae</taxon>
        <taxon>asterids</taxon>
        <taxon>lamiids</taxon>
        <taxon>Gentianales</taxon>
        <taxon>Rubiaceae</taxon>
        <taxon>Cinchonoideae</taxon>
        <taxon>Cinchoneae</taxon>
        <taxon>Cinchona</taxon>
    </lineage>
</organism>
<dbReference type="InterPro" id="IPR013930">
    <property type="entry name" value="RPAP1_N"/>
</dbReference>
<evidence type="ECO:0000313" key="9">
    <source>
        <dbReference type="EMBL" id="KAL3539119.1"/>
    </source>
</evidence>
<feature type="domain" description="RPAP1 C-terminal" evidence="6">
    <location>
        <begin position="370"/>
        <end position="451"/>
    </location>
</feature>
<dbReference type="PANTHER" id="PTHR47605">
    <property type="entry name" value="TRANSCRIPTIONAL ELONGATION REGULATOR MINIYO"/>
    <property type="match status" value="1"/>
</dbReference>
<evidence type="ECO:0000259" key="6">
    <source>
        <dbReference type="Pfam" id="PF08620"/>
    </source>
</evidence>
<dbReference type="Pfam" id="PF08620">
    <property type="entry name" value="RPAP1_C"/>
    <property type="match status" value="1"/>
</dbReference>
<sequence>MWATAHIKGSYYFKKPIFGASPLQIHGEDASRLVGGIVEKGFSTPSSAPRPSVLPFPVARHRSHGGPRWTPVGGGVNSYDDDEEEDEEIFGGFDSSAAFAKPVQRKDKKGLDFTRWRDVIAGGDSSGVHKLDKDNNFIQSKKPKNASKLVETSHRSEAMDEDKDSGQFGEVKEQKQDVSDMAIDVTQKNIRADVPAAEHFVQMAETSRNAIAETREDMFIDKGLGLSEFPNKEMGNEIEGTSLEGQIDGENRARLGRMSSNEIAEAQAEIMARMSPALIEVLKKRGQDKLKKKKWSGSDTAATGEVKTLQDGSALIDAPAFSHGDSSDAVMKTDAKEKWRDQGNDSDPQFIPKNSSLWDSWSKRVENVREIRFSLDGSIVKSDFAKTASTGRLPAQSEFTANNVAQRDFLRTEGDPGAAGYTIKEAVALTRSVVPGQRALALHIIAAILNSAINSMYENKVGYTLRFAETDGLIDWEAIWAFALGPEPELALSLRICLDDNHNSVVLACAKVFQSMLSFDMNENFFDTSEKAPPIQVDVYTAAVFRSKPDIDVGFLHGGFWKYSAKPSNIFSFPEGVQDKPEGEHTIQDDVIVSGQDVAAGLVRMGILPRICYLLETQPSTSLEECLLSIVIALARHSPICATAIMKCHRLVQTVVVRFTSKEEIKINPPKIKSVILLKVLARLDKKNCLEFIKNGIFQKVTWHLVRYASLDQWMKSGRESCKLSSTLLVEQLRLWKVCIAYGCCVSYFVDLFPALRIWLNVPSFQKLVEYDVLSEFAAISKEAYLVLEALTKRLPNFYSPRHQTADVTAEEMETWCWSHVGPLVDLALDWMVLKDIAPISRFFDRQNRENEDNMLQDSTICSLLWVISSVMHMISSVLEAVIPVDTSEFSGGCLPWLPEFVPKIGLKLIKNRYFCYSGVDVSDSDCNLAGGGCFFEFLFQLRYKSEQEMSMATASCLQGLVQIVVSVDKLILLANPEINNLSSQYQSMSREDKILADGMLQSSLVELRALLTTHTKFAFRSRNDMQSIEMFGRGGPAPGVGVGWGASGGGFWSKTVLLAQVDARLITCLLELFQTFFVKDPVTVENLHSSMQRINTALETCLTAGPRDRSVVDKLFDLLFQVPVLKCLEFGIDQFLRLNDGLKVFGWNYRGEEYQGFCAVLVSHFKSRWLSVKKKSKSTEESQNVGQKMLKKGNVPLETIYEEIDASFMDNNAITFLTHEWSNQRLPLPQHWFLSPISTVHHNRDANFRKVSSTENFEEEQAGLLTVAQGGLFFLLGLEAMSAFLSPGSHSSVQNVSVVWKLHALSVTLVNGTGVLEDEKSRDVYETLQSVYGQEVDKLKLAEGERTDSGLLQFQSEVNESYSTFIEMLVEQFAAVSYGDLVFGRQISVYLHRRVEASVRLATWNALSNARALELLPPLEKCFSKADGYLEPIEDGEKLLEAYAKSWISGALDKAASRRSVSYILVLHHLSSFIFGNCIGEKLLLRNQLIKSLLRDYSRKVQHQGMMMNLLRYKEPTTGGFEEACEVEKRLQLLRDACGGSSSLLNQVERLDESMKKEESADSGA</sequence>